<accession>A0AAD7BVI2</accession>
<dbReference type="Proteomes" id="UP001221757">
    <property type="component" value="Unassembled WGS sequence"/>
</dbReference>
<evidence type="ECO:0000313" key="1">
    <source>
        <dbReference type="EMBL" id="KAJ7631801.1"/>
    </source>
</evidence>
<proteinExistence type="predicted"/>
<evidence type="ECO:0000313" key="2">
    <source>
        <dbReference type="Proteomes" id="UP001221757"/>
    </source>
</evidence>
<keyword evidence="2" id="KW-1185">Reference proteome</keyword>
<dbReference type="EMBL" id="JARKIE010000504">
    <property type="protein sequence ID" value="KAJ7631801.1"/>
    <property type="molecule type" value="Genomic_DNA"/>
</dbReference>
<gene>
    <name evidence="1" type="ORF">B0H17DRAFT_535399</name>
</gene>
<name>A0AAD7BVI2_MYCRO</name>
<dbReference type="AlphaFoldDB" id="A0AAD7BVI2"/>
<comment type="caution">
    <text evidence="1">The sequence shown here is derived from an EMBL/GenBank/DDBJ whole genome shotgun (WGS) entry which is preliminary data.</text>
</comment>
<organism evidence="1 2">
    <name type="scientific">Mycena rosella</name>
    <name type="common">Pink bonnet</name>
    <name type="synonym">Agaricus rosellus</name>
    <dbReference type="NCBI Taxonomy" id="1033263"/>
    <lineage>
        <taxon>Eukaryota</taxon>
        <taxon>Fungi</taxon>
        <taxon>Dikarya</taxon>
        <taxon>Basidiomycota</taxon>
        <taxon>Agaricomycotina</taxon>
        <taxon>Agaricomycetes</taxon>
        <taxon>Agaricomycetidae</taxon>
        <taxon>Agaricales</taxon>
        <taxon>Marasmiineae</taxon>
        <taxon>Mycenaceae</taxon>
        <taxon>Mycena</taxon>
    </lineage>
</organism>
<sequence length="245" mass="27081">MSLSSGLTTYDLKDRDIGDLLVLNWEETDPAKKRGLGIFYRAKLISQPALKEIAIKKHGSEANLATHLQRKRATLLAAHQQRVADYETAIAERQQLLNEGDTSAAAAVTMGPTKKKIPKSRPAIPAMLNGSGTPPFYQTFAIFRGGFLSVENGVVSHDKLVRCMLCVMMEKLRDDDCKARGDSFEFIDPGFMPPTVLDAHKEAAHYDREEEECFDGCADDGDSEGRCRICFNASAVWLNHEFGGL</sequence>
<reference evidence="1" key="1">
    <citation type="submission" date="2023-03" db="EMBL/GenBank/DDBJ databases">
        <title>Massive genome expansion in bonnet fungi (Mycena s.s.) driven by repeated elements and novel gene families across ecological guilds.</title>
        <authorList>
            <consortium name="Lawrence Berkeley National Laboratory"/>
            <person name="Harder C.B."/>
            <person name="Miyauchi S."/>
            <person name="Viragh M."/>
            <person name="Kuo A."/>
            <person name="Thoen E."/>
            <person name="Andreopoulos B."/>
            <person name="Lu D."/>
            <person name="Skrede I."/>
            <person name="Drula E."/>
            <person name="Henrissat B."/>
            <person name="Morin E."/>
            <person name="Kohler A."/>
            <person name="Barry K."/>
            <person name="LaButti K."/>
            <person name="Morin E."/>
            <person name="Salamov A."/>
            <person name="Lipzen A."/>
            <person name="Mereny Z."/>
            <person name="Hegedus B."/>
            <person name="Baldrian P."/>
            <person name="Stursova M."/>
            <person name="Weitz H."/>
            <person name="Taylor A."/>
            <person name="Grigoriev I.V."/>
            <person name="Nagy L.G."/>
            <person name="Martin F."/>
            <person name="Kauserud H."/>
        </authorList>
    </citation>
    <scope>NUCLEOTIDE SEQUENCE</scope>
    <source>
        <strain evidence="1">CBHHK067</strain>
    </source>
</reference>
<protein>
    <submittedName>
        <fullName evidence="1">Uncharacterized protein</fullName>
    </submittedName>
</protein>